<dbReference type="AlphaFoldDB" id="A0A2K4ZAP6"/>
<keyword evidence="2" id="KW-0378">Hydrolase</keyword>
<dbReference type="Gene3D" id="3.20.20.150">
    <property type="entry name" value="Divalent-metal-dependent TIM barrel enzymes"/>
    <property type="match status" value="1"/>
</dbReference>
<dbReference type="GO" id="GO:0008833">
    <property type="term" value="F:deoxyribonuclease IV (phage-T4-induced) activity"/>
    <property type="evidence" value="ECO:0007669"/>
    <property type="project" value="UniProtKB-EC"/>
</dbReference>
<dbReference type="EMBL" id="OFSM01000001">
    <property type="protein sequence ID" value="SOY27509.1"/>
    <property type="molecule type" value="Genomic_DNA"/>
</dbReference>
<reference evidence="2 3" key="1">
    <citation type="submission" date="2018-01" db="EMBL/GenBank/DDBJ databases">
        <authorList>
            <person name="Gaut B.S."/>
            <person name="Morton B.R."/>
            <person name="Clegg M.T."/>
            <person name="Duvall M.R."/>
        </authorList>
    </citation>
    <scope>NUCLEOTIDE SEQUENCE [LARGE SCALE GENOMIC DNA]</scope>
    <source>
        <strain evidence="2">GP69</strain>
    </source>
</reference>
<accession>A0A2K4ZAP6</accession>
<dbReference type="EC" id="3.1.21.2" evidence="2"/>
<dbReference type="RefSeq" id="WP_103237629.1">
    <property type="nucleotide sequence ID" value="NZ_CANRXC010000007.1"/>
</dbReference>
<dbReference type="Pfam" id="PF01261">
    <property type="entry name" value="AP_endonuc_2"/>
    <property type="match status" value="1"/>
</dbReference>
<gene>
    <name evidence="2" type="primary">nfo_1</name>
    <name evidence="2" type="ORF">AMURIS_00213</name>
</gene>
<evidence type="ECO:0000313" key="2">
    <source>
        <dbReference type="EMBL" id="SOY27509.1"/>
    </source>
</evidence>
<name>A0A2K4ZAP6_9FIRM</name>
<dbReference type="InterPro" id="IPR050312">
    <property type="entry name" value="IolE/XylAMocC-like"/>
</dbReference>
<feature type="domain" description="Xylose isomerase-like TIM barrel" evidence="1">
    <location>
        <begin position="74"/>
        <end position="280"/>
    </location>
</feature>
<dbReference type="PANTHER" id="PTHR12110">
    <property type="entry name" value="HYDROXYPYRUVATE ISOMERASE"/>
    <property type="match status" value="1"/>
</dbReference>
<dbReference type="InterPro" id="IPR013022">
    <property type="entry name" value="Xyl_isomerase-like_TIM-brl"/>
</dbReference>
<evidence type="ECO:0000259" key="1">
    <source>
        <dbReference type="Pfam" id="PF01261"/>
    </source>
</evidence>
<sequence>MKIGVQTKNVVTDDNPEEGFSLLKHAGFSCVDFSLNGYLDNQALYREEVNSFFDRTIQELEHFFTPHKIGAKAAGMEIGQMHMPYPNYVPKGARELNEYLKNVVAPKSMQVCAFLGCPYIVIHGFKLAELLGSEEAEWAATESFLDFLAPMAKEMGITMCVENLYCGIGNHIVEGPCCDAGKAAERIDRMNERYHAEVLGFCFDTGHANLVGIDFENFMATLGYRLKVLHIHDNDGIADLHQIPYTFTRTRENNSSTDWDGFVRGLSRAGYRGTLSFETAPVLTAFPGRLKEDVLRLIAGIGECFAEGMQLYS</sequence>
<protein>
    <submittedName>
        <fullName evidence="2">Endonuclease 4</fullName>
        <ecNumber evidence="2">3.1.21.2</ecNumber>
    </submittedName>
</protein>
<dbReference type="PANTHER" id="PTHR12110:SF21">
    <property type="entry name" value="XYLOSE ISOMERASE-LIKE TIM BARREL DOMAIN-CONTAINING PROTEIN"/>
    <property type="match status" value="1"/>
</dbReference>
<proteinExistence type="predicted"/>
<keyword evidence="2" id="KW-0255">Endonuclease</keyword>
<dbReference type="Proteomes" id="UP000236311">
    <property type="component" value="Unassembled WGS sequence"/>
</dbReference>
<dbReference type="OrthoDB" id="9801960at2"/>
<evidence type="ECO:0000313" key="3">
    <source>
        <dbReference type="Proteomes" id="UP000236311"/>
    </source>
</evidence>
<organism evidence="2 3">
    <name type="scientific">Acetatifactor muris</name>
    <dbReference type="NCBI Taxonomy" id="879566"/>
    <lineage>
        <taxon>Bacteria</taxon>
        <taxon>Bacillati</taxon>
        <taxon>Bacillota</taxon>
        <taxon>Clostridia</taxon>
        <taxon>Lachnospirales</taxon>
        <taxon>Lachnospiraceae</taxon>
        <taxon>Acetatifactor</taxon>
    </lineage>
</organism>
<keyword evidence="3" id="KW-1185">Reference proteome</keyword>
<dbReference type="InterPro" id="IPR036237">
    <property type="entry name" value="Xyl_isomerase-like_sf"/>
</dbReference>
<keyword evidence="2" id="KW-0540">Nuclease</keyword>
<dbReference type="SUPFAM" id="SSF51658">
    <property type="entry name" value="Xylose isomerase-like"/>
    <property type="match status" value="1"/>
</dbReference>